<evidence type="ECO:0000256" key="5">
    <source>
        <dbReference type="ARBA" id="ARBA00022794"/>
    </source>
</evidence>
<evidence type="ECO:0000256" key="2">
    <source>
        <dbReference type="ARBA" id="ARBA00004138"/>
    </source>
</evidence>
<evidence type="ECO:0000256" key="4">
    <source>
        <dbReference type="ARBA" id="ARBA00022490"/>
    </source>
</evidence>
<dbReference type="PANTHER" id="PTHR34174">
    <property type="entry name" value="HYDROLETHALUS SYNDROME PROTEIN 1"/>
    <property type="match status" value="1"/>
</dbReference>
<sequence length="157" mass="18106">MSEKIDPKSVLVYLNELGYTDIDAQQLKEFMKDLKKVIKSDRKTPNKENKPPKQIAVHIYNKPAKIEPPNVKAPSKLSQGSTKTQFIRQKLPLGNLNKSDPVALYHFYQSEWKRTKIPGQDSRDELRWAIRAQMLSGPKVEVKAKTSVTRCPWSRFL</sequence>
<dbReference type="AlphaFoldDB" id="A0A9P0DKG0"/>
<keyword evidence="10" id="KW-1185">Reference proteome</keyword>
<dbReference type="GO" id="GO:0005814">
    <property type="term" value="C:centriole"/>
    <property type="evidence" value="ECO:0007669"/>
    <property type="project" value="UniProtKB-SubCell"/>
</dbReference>
<evidence type="ECO:0000259" key="8">
    <source>
        <dbReference type="Pfam" id="PF15311"/>
    </source>
</evidence>
<reference evidence="9" key="1">
    <citation type="submission" date="2022-01" db="EMBL/GenBank/DDBJ databases">
        <authorList>
            <person name="King R."/>
        </authorList>
    </citation>
    <scope>NUCLEOTIDE SEQUENCE</scope>
</reference>
<protein>
    <recommendedName>
        <fullName evidence="8">Centriolar and ciliogenesis-associated protein HYLS1 C-terminal domain-containing protein</fullName>
    </recommendedName>
</protein>
<dbReference type="EMBL" id="OU892292">
    <property type="protein sequence ID" value="CAH1125728.1"/>
    <property type="molecule type" value="Genomic_DNA"/>
</dbReference>
<keyword evidence="5" id="KW-0970">Cilium biogenesis/degradation</keyword>
<dbReference type="GO" id="GO:0060271">
    <property type="term" value="P:cilium assembly"/>
    <property type="evidence" value="ECO:0007669"/>
    <property type="project" value="TreeGrafter"/>
</dbReference>
<evidence type="ECO:0000313" key="9">
    <source>
        <dbReference type="EMBL" id="CAH1125728.1"/>
    </source>
</evidence>
<evidence type="ECO:0000256" key="3">
    <source>
        <dbReference type="ARBA" id="ARBA00010091"/>
    </source>
</evidence>
<evidence type="ECO:0000313" key="10">
    <source>
        <dbReference type="Proteomes" id="UP001152799"/>
    </source>
</evidence>
<evidence type="ECO:0000256" key="7">
    <source>
        <dbReference type="ARBA" id="ARBA00023273"/>
    </source>
</evidence>
<organism evidence="9 10">
    <name type="scientific">Ceutorhynchus assimilis</name>
    <name type="common">cabbage seed weevil</name>
    <dbReference type="NCBI Taxonomy" id="467358"/>
    <lineage>
        <taxon>Eukaryota</taxon>
        <taxon>Metazoa</taxon>
        <taxon>Ecdysozoa</taxon>
        <taxon>Arthropoda</taxon>
        <taxon>Hexapoda</taxon>
        <taxon>Insecta</taxon>
        <taxon>Pterygota</taxon>
        <taxon>Neoptera</taxon>
        <taxon>Endopterygota</taxon>
        <taxon>Coleoptera</taxon>
        <taxon>Polyphaga</taxon>
        <taxon>Cucujiformia</taxon>
        <taxon>Curculionidae</taxon>
        <taxon>Ceutorhynchinae</taxon>
        <taxon>Ceutorhynchus</taxon>
    </lineage>
</organism>
<evidence type="ECO:0000256" key="6">
    <source>
        <dbReference type="ARBA" id="ARBA00023212"/>
    </source>
</evidence>
<evidence type="ECO:0000256" key="1">
    <source>
        <dbReference type="ARBA" id="ARBA00004114"/>
    </source>
</evidence>
<dbReference type="OrthoDB" id="6343432at2759"/>
<dbReference type="InterPro" id="IPR027918">
    <property type="entry name" value="HYLS1_C_dom"/>
</dbReference>
<dbReference type="PANTHER" id="PTHR34174:SF1">
    <property type="entry name" value="CENTRIOLAR AND CILIOGENESIS-ASSOCIATED PROTEIN HYLS1"/>
    <property type="match status" value="1"/>
</dbReference>
<keyword evidence="6" id="KW-0206">Cytoskeleton</keyword>
<keyword evidence="7" id="KW-0966">Cell projection</keyword>
<accession>A0A9P0DKG0</accession>
<gene>
    <name evidence="9" type="ORF">CEUTPL_LOCUS4622</name>
</gene>
<feature type="domain" description="Centriolar and ciliogenesis-associated protein HYLS1 C-terminal" evidence="8">
    <location>
        <begin position="95"/>
        <end position="145"/>
    </location>
</feature>
<dbReference type="InterPro" id="IPR052319">
    <property type="entry name" value="Centriolar_ciliogenesis_assoc"/>
</dbReference>
<comment type="subcellular location">
    <subcellularLocation>
        <location evidence="2">Cell projection</location>
        <location evidence="2">Cilium</location>
    </subcellularLocation>
    <subcellularLocation>
        <location evidence="1">Cytoplasm</location>
        <location evidence="1">Cytoskeleton</location>
        <location evidence="1">Microtubule organizing center</location>
        <location evidence="1">Centrosome</location>
        <location evidence="1">Centriole</location>
    </subcellularLocation>
</comment>
<dbReference type="Proteomes" id="UP001152799">
    <property type="component" value="Chromosome 16"/>
</dbReference>
<comment type="similarity">
    <text evidence="3">Belongs to the HYLS1 family.</text>
</comment>
<dbReference type="Pfam" id="PF15311">
    <property type="entry name" value="HYLS1_C"/>
    <property type="match status" value="1"/>
</dbReference>
<name>A0A9P0DKG0_9CUCU</name>
<keyword evidence="4" id="KW-0963">Cytoplasm</keyword>
<dbReference type="GO" id="GO:0097730">
    <property type="term" value="C:non-motile cilium"/>
    <property type="evidence" value="ECO:0007669"/>
    <property type="project" value="TreeGrafter"/>
</dbReference>
<proteinExistence type="inferred from homology"/>